<feature type="region of interest" description="Disordered" evidence="1">
    <location>
        <begin position="1"/>
        <end position="137"/>
    </location>
</feature>
<keyword evidence="2" id="KW-0472">Membrane</keyword>
<dbReference type="Proteomes" id="UP000191672">
    <property type="component" value="Unassembled WGS sequence"/>
</dbReference>
<gene>
    <name evidence="3" type="ORF">PENANT_c026G03659</name>
</gene>
<protein>
    <submittedName>
        <fullName evidence="3">Uncharacterized protein</fullName>
    </submittedName>
</protein>
<sequence length="334" mass="36252">MGLPEMSHSPAYYQDPGPLGPQQPRCSIVTPPAAARRSQEQSSVLGNPIGGSRPSSPLSSLDASPRTSGSRKYRGYQTQALGGSAWPGSDPREVDSLPARGSISSGAPKEERTRGSWADQPSLMSGEHSNPSITRTRKRAIPDDEIITNEGQDALLMLFRLTIVPLYAFGGALYTIFALFFALLVSPFRLCSFSPYLRSSTFSSQLCDLLSPALHIHERLVCMQPPSAANRSPSTQWIQSEPDSDQPSVLSESSEVYAVGTSIAILFLSPFFGIVILLFAWTAAFFWVFAMILGNPDGTERKDDGRAAVLGDMAGRPETQMRLTFYPETSPRTA</sequence>
<reference evidence="4" key="1">
    <citation type="journal article" date="2017" name="Nat. Microbiol.">
        <title>Global analysis of biosynthetic gene clusters reveals vast potential of secondary metabolite production in Penicillium species.</title>
        <authorList>
            <person name="Nielsen J.C."/>
            <person name="Grijseels S."/>
            <person name="Prigent S."/>
            <person name="Ji B."/>
            <person name="Dainat J."/>
            <person name="Nielsen K.F."/>
            <person name="Frisvad J.C."/>
            <person name="Workman M."/>
            <person name="Nielsen J."/>
        </authorList>
    </citation>
    <scope>NUCLEOTIDE SEQUENCE [LARGE SCALE GENOMIC DNA]</scope>
    <source>
        <strain evidence="4">IBT 31811</strain>
    </source>
</reference>
<feature type="compositionally biased region" description="Low complexity" evidence="1">
    <location>
        <begin position="52"/>
        <end position="66"/>
    </location>
</feature>
<keyword evidence="2" id="KW-1133">Transmembrane helix</keyword>
<evidence type="ECO:0000313" key="3">
    <source>
        <dbReference type="EMBL" id="OQD81644.1"/>
    </source>
</evidence>
<dbReference type="EMBL" id="MDYN01000026">
    <property type="protein sequence ID" value="OQD81644.1"/>
    <property type="molecule type" value="Genomic_DNA"/>
</dbReference>
<keyword evidence="4" id="KW-1185">Reference proteome</keyword>
<proteinExistence type="predicted"/>
<feature type="transmembrane region" description="Helical" evidence="2">
    <location>
        <begin position="166"/>
        <end position="188"/>
    </location>
</feature>
<evidence type="ECO:0000256" key="1">
    <source>
        <dbReference type="SAM" id="MobiDB-lite"/>
    </source>
</evidence>
<keyword evidence="2" id="KW-0812">Transmembrane</keyword>
<evidence type="ECO:0000256" key="2">
    <source>
        <dbReference type="SAM" id="Phobius"/>
    </source>
</evidence>
<dbReference type="AlphaFoldDB" id="A0A1V6PX94"/>
<dbReference type="STRING" id="416450.A0A1V6PX94"/>
<evidence type="ECO:0000313" key="4">
    <source>
        <dbReference type="Proteomes" id="UP000191672"/>
    </source>
</evidence>
<feature type="transmembrane region" description="Helical" evidence="2">
    <location>
        <begin position="263"/>
        <end position="293"/>
    </location>
</feature>
<accession>A0A1V6PX94</accession>
<name>A0A1V6PX94_9EURO</name>
<organism evidence="3 4">
    <name type="scientific">Penicillium antarcticum</name>
    <dbReference type="NCBI Taxonomy" id="416450"/>
    <lineage>
        <taxon>Eukaryota</taxon>
        <taxon>Fungi</taxon>
        <taxon>Dikarya</taxon>
        <taxon>Ascomycota</taxon>
        <taxon>Pezizomycotina</taxon>
        <taxon>Eurotiomycetes</taxon>
        <taxon>Eurotiomycetidae</taxon>
        <taxon>Eurotiales</taxon>
        <taxon>Aspergillaceae</taxon>
        <taxon>Penicillium</taxon>
    </lineage>
</organism>
<comment type="caution">
    <text evidence="3">The sequence shown here is derived from an EMBL/GenBank/DDBJ whole genome shotgun (WGS) entry which is preliminary data.</text>
</comment>